<sequence>MKTTVVAAAALVALVSAATDPVVTCTNSVSSVIAAANTNDGAKACATESGLSPTAPDMSDAALKKFADAKACQAWWTATVGSINKIAPACDMMNVFDVAAPGTIVKTDKFNATMADYVANIKAMVAASTGGNASKPASGSSTAATTAAPAPTKPSSCVSSVVSIAAVAAVAAFFA</sequence>
<keyword evidence="5" id="KW-1185">Reference proteome</keyword>
<dbReference type="AlphaFoldDB" id="A0A485L8R7"/>
<feature type="signal peptide" evidence="2">
    <location>
        <begin position="1"/>
        <end position="17"/>
    </location>
</feature>
<feature type="chain" id="PRO_5036116396" evidence="2">
    <location>
        <begin position="18"/>
        <end position="175"/>
    </location>
</feature>
<evidence type="ECO:0000313" key="4">
    <source>
        <dbReference type="EMBL" id="VFT93269.1"/>
    </source>
</evidence>
<accession>A0A485L8R7</accession>
<organism evidence="4 5">
    <name type="scientific">Aphanomyces stellatus</name>
    <dbReference type="NCBI Taxonomy" id="120398"/>
    <lineage>
        <taxon>Eukaryota</taxon>
        <taxon>Sar</taxon>
        <taxon>Stramenopiles</taxon>
        <taxon>Oomycota</taxon>
        <taxon>Saprolegniomycetes</taxon>
        <taxon>Saprolegniales</taxon>
        <taxon>Verrucalvaceae</taxon>
        <taxon>Aphanomyces</taxon>
    </lineage>
</organism>
<gene>
    <name evidence="4" type="primary">Aste57867_16495</name>
    <name evidence="3" type="ORF">As57867_016438</name>
    <name evidence="4" type="ORF">ASTE57867_16495</name>
</gene>
<keyword evidence="2" id="KW-0732">Signal</keyword>
<feature type="region of interest" description="Disordered" evidence="1">
    <location>
        <begin position="132"/>
        <end position="156"/>
    </location>
</feature>
<reference evidence="3" key="2">
    <citation type="submission" date="2019-06" db="EMBL/GenBank/DDBJ databases">
        <title>Genomics analysis of Aphanomyces spp. identifies a new class of oomycete effector associated with host adaptation.</title>
        <authorList>
            <person name="Gaulin E."/>
        </authorList>
    </citation>
    <scope>NUCLEOTIDE SEQUENCE</scope>
    <source>
        <strain evidence="3">CBS 578.67</strain>
    </source>
</reference>
<dbReference type="Proteomes" id="UP000332933">
    <property type="component" value="Unassembled WGS sequence"/>
</dbReference>
<reference evidence="4 5" key="1">
    <citation type="submission" date="2019-03" db="EMBL/GenBank/DDBJ databases">
        <authorList>
            <person name="Gaulin E."/>
            <person name="Dumas B."/>
        </authorList>
    </citation>
    <scope>NUCLEOTIDE SEQUENCE [LARGE SCALE GENOMIC DNA]</scope>
    <source>
        <strain evidence="4">CBS 568.67</strain>
    </source>
</reference>
<name>A0A485L8R7_9STRA</name>
<evidence type="ECO:0000256" key="1">
    <source>
        <dbReference type="SAM" id="MobiDB-lite"/>
    </source>
</evidence>
<evidence type="ECO:0000313" key="5">
    <source>
        <dbReference type="Proteomes" id="UP000332933"/>
    </source>
</evidence>
<evidence type="ECO:0000256" key="2">
    <source>
        <dbReference type="SAM" id="SignalP"/>
    </source>
</evidence>
<dbReference type="EMBL" id="CAADRA010005906">
    <property type="protein sequence ID" value="VFT93269.1"/>
    <property type="molecule type" value="Genomic_DNA"/>
</dbReference>
<dbReference type="EMBL" id="VJMH01005885">
    <property type="protein sequence ID" value="KAF0692431.1"/>
    <property type="molecule type" value="Genomic_DNA"/>
</dbReference>
<proteinExistence type="predicted"/>
<protein>
    <submittedName>
        <fullName evidence="4">Aste57867_16495 protein</fullName>
    </submittedName>
</protein>
<feature type="compositionally biased region" description="Low complexity" evidence="1">
    <location>
        <begin position="133"/>
        <end position="156"/>
    </location>
</feature>
<evidence type="ECO:0000313" key="3">
    <source>
        <dbReference type="EMBL" id="KAF0692431.1"/>
    </source>
</evidence>